<keyword evidence="2" id="KW-1185">Reference proteome</keyword>
<proteinExistence type="predicted"/>
<protein>
    <submittedName>
        <fullName evidence="1">Uncharacterized protein</fullName>
    </submittedName>
</protein>
<name>A0A2L2XD78_9FIRM</name>
<evidence type="ECO:0000313" key="2">
    <source>
        <dbReference type="Proteomes" id="UP000239549"/>
    </source>
</evidence>
<dbReference type="Proteomes" id="UP000239549">
    <property type="component" value="Unassembled WGS sequence"/>
</dbReference>
<reference evidence="2" key="1">
    <citation type="submission" date="2018-02" db="EMBL/GenBank/DDBJ databases">
        <title>Genome sequence of Desulfocucumis palustris strain NAW-5.</title>
        <authorList>
            <person name="Watanabe M."/>
            <person name="Kojima H."/>
            <person name="Fukui M."/>
        </authorList>
    </citation>
    <scope>NUCLEOTIDE SEQUENCE [LARGE SCALE GENOMIC DNA]</scope>
    <source>
        <strain evidence="2">NAW-5</strain>
    </source>
</reference>
<organism evidence="1 2">
    <name type="scientific">Desulfocucumis palustris</name>
    <dbReference type="NCBI Taxonomy" id="1898651"/>
    <lineage>
        <taxon>Bacteria</taxon>
        <taxon>Bacillati</taxon>
        <taxon>Bacillota</taxon>
        <taxon>Clostridia</taxon>
        <taxon>Eubacteriales</taxon>
        <taxon>Desulfocucumaceae</taxon>
        <taxon>Desulfocucumis</taxon>
    </lineage>
</organism>
<gene>
    <name evidence="1" type="ORF">DCCM_0377</name>
</gene>
<accession>A0A2L2XD78</accession>
<evidence type="ECO:0000313" key="1">
    <source>
        <dbReference type="EMBL" id="GBF32186.1"/>
    </source>
</evidence>
<comment type="caution">
    <text evidence="1">The sequence shown here is derived from an EMBL/GenBank/DDBJ whole genome shotgun (WGS) entry which is preliminary data.</text>
</comment>
<dbReference type="RefSeq" id="WP_104370753.1">
    <property type="nucleotide sequence ID" value="NZ_BFAV01000019.1"/>
</dbReference>
<sequence length="93" mass="10375">MTHSELANLLKAKFQAGDLRDYEIVIALIAMVKDNTINLKSIQPVLEEIHNNNYPDIVTSLEKAMKIIDDRLIDDVLEGVRNEVRGKDSGSPG</sequence>
<dbReference type="EMBL" id="BFAV01000019">
    <property type="protein sequence ID" value="GBF32186.1"/>
    <property type="molecule type" value="Genomic_DNA"/>
</dbReference>
<dbReference type="AlphaFoldDB" id="A0A2L2XD78"/>